<dbReference type="EMBL" id="BSSD01000001">
    <property type="protein sequence ID" value="GLW90409.1"/>
    <property type="molecule type" value="Genomic_DNA"/>
</dbReference>
<dbReference type="Proteomes" id="UP001165042">
    <property type="component" value="Unassembled WGS sequence"/>
</dbReference>
<evidence type="ECO:0000313" key="3">
    <source>
        <dbReference type="Proteomes" id="UP001165042"/>
    </source>
</evidence>
<dbReference type="AlphaFoldDB" id="A0A9W6V7Y3"/>
<name>A0A9W6V7Y3_9PSEU</name>
<dbReference type="InterPro" id="IPR013901">
    <property type="entry name" value="Anthrone_oxy"/>
</dbReference>
<proteinExistence type="predicted"/>
<evidence type="ECO:0008006" key="4">
    <source>
        <dbReference type="Google" id="ProtNLM"/>
    </source>
</evidence>
<dbReference type="Pfam" id="PF08592">
    <property type="entry name" value="Anthrone_oxy"/>
    <property type="match status" value="1"/>
</dbReference>
<accession>A0A9W6V7Y3</accession>
<protein>
    <recommendedName>
        <fullName evidence="4">DUF1772 domain-containing protein</fullName>
    </recommendedName>
</protein>
<sequence length="162" mass="17219">MLEYQGGKAGSDIAAWLMARADGLRSRVSKASPIAVRRGPKAPGTARAAVTVALTVPVVLHTRRPLRRLLPWTLTALSLYAAAFILTLTVNVPLNERLADMADLAAARSMYEGPWVTWNIIRTALSILALLCLITAVSRLGHLSEGVRVADVDEVGGRGGPG</sequence>
<feature type="transmembrane region" description="Helical" evidence="1">
    <location>
        <begin position="69"/>
        <end position="90"/>
    </location>
</feature>
<keyword evidence="1" id="KW-1133">Transmembrane helix</keyword>
<evidence type="ECO:0000256" key="1">
    <source>
        <dbReference type="SAM" id="Phobius"/>
    </source>
</evidence>
<reference evidence="2" key="1">
    <citation type="submission" date="2023-02" db="EMBL/GenBank/DDBJ databases">
        <title>Actinokineospora globicatena NBRC 15670.</title>
        <authorList>
            <person name="Ichikawa N."/>
            <person name="Sato H."/>
            <person name="Tonouchi N."/>
        </authorList>
    </citation>
    <scope>NUCLEOTIDE SEQUENCE</scope>
    <source>
        <strain evidence="2">NBRC 15670</strain>
    </source>
</reference>
<keyword evidence="1" id="KW-0472">Membrane</keyword>
<keyword evidence="3" id="KW-1185">Reference proteome</keyword>
<gene>
    <name evidence="2" type="ORF">Aglo03_12250</name>
</gene>
<keyword evidence="1" id="KW-0812">Transmembrane</keyword>
<organism evidence="2 3">
    <name type="scientific">Actinokineospora globicatena</name>
    <dbReference type="NCBI Taxonomy" id="103729"/>
    <lineage>
        <taxon>Bacteria</taxon>
        <taxon>Bacillati</taxon>
        <taxon>Actinomycetota</taxon>
        <taxon>Actinomycetes</taxon>
        <taxon>Pseudonocardiales</taxon>
        <taxon>Pseudonocardiaceae</taxon>
        <taxon>Actinokineospora</taxon>
    </lineage>
</organism>
<feature type="transmembrane region" description="Helical" evidence="1">
    <location>
        <begin position="120"/>
        <end position="138"/>
    </location>
</feature>
<evidence type="ECO:0000313" key="2">
    <source>
        <dbReference type="EMBL" id="GLW90409.1"/>
    </source>
</evidence>
<comment type="caution">
    <text evidence="2">The sequence shown here is derived from an EMBL/GenBank/DDBJ whole genome shotgun (WGS) entry which is preliminary data.</text>
</comment>